<dbReference type="Gene3D" id="6.10.140.200">
    <property type="match status" value="1"/>
</dbReference>
<dbReference type="InterPro" id="IPR044888">
    <property type="entry name" value="Mediatior_Med7_sf"/>
</dbReference>
<keyword evidence="3 6" id="KW-0805">Transcription regulation</keyword>
<dbReference type="GO" id="GO:0003712">
    <property type="term" value="F:transcription coregulator activity"/>
    <property type="evidence" value="ECO:0007669"/>
    <property type="project" value="InterPro"/>
</dbReference>
<accession>D8LAU4</accession>
<name>D8LAU4_ECTSI</name>
<protein>
    <recommendedName>
        <fullName evidence="6">Mediator of RNA polymerase II transcription subunit 7</fullName>
    </recommendedName>
</protein>
<gene>
    <name evidence="7" type="ORF">Esi_0000_0031</name>
</gene>
<dbReference type="Proteomes" id="UP000002630">
    <property type="component" value="Linkage Group LG01"/>
</dbReference>
<evidence type="ECO:0000256" key="6">
    <source>
        <dbReference type="RuleBase" id="RU364060"/>
    </source>
</evidence>
<dbReference type="GO" id="GO:0070847">
    <property type="term" value="C:core mediator complex"/>
    <property type="evidence" value="ECO:0007669"/>
    <property type="project" value="TreeGrafter"/>
</dbReference>
<keyword evidence="5 6" id="KW-0539">Nucleus</keyword>
<dbReference type="EMBL" id="FN649726">
    <property type="protein sequence ID" value="CBN76453.1"/>
    <property type="molecule type" value="Genomic_DNA"/>
</dbReference>
<keyword evidence="6" id="KW-0010">Activator</keyword>
<dbReference type="GO" id="GO:0016592">
    <property type="term" value="C:mediator complex"/>
    <property type="evidence" value="ECO:0007669"/>
    <property type="project" value="InterPro"/>
</dbReference>
<proteinExistence type="inferred from homology"/>
<comment type="similarity">
    <text evidence="2 6">Belongs to the Mediator complex subunit 7 family.</text>
</comment>
<dbReference type="PANTHER" id="PTHR21428">
    <property type="entry name" value="MEDIATOR OF RNA POLYMERASE II TRANSCRIPTION SUBUNIT 7"/>
    <property type="match status" value="1"/>
</dbReference>
<dbReference type="PANTHER" id="PTHR21428:SF11">
    <property type="entry name" value="MEDIATOR OF RNA POLYMERASE II TRANSCRIPTION SUBUNIT 7"/>
    <property type="match status" value="1"/>
</dbReference>
<evidence type="ECO:0000313" key="8">
    <source>
        <dbReference type="Proteomes" id="UP000002630"/>
    </source>
</evidence>
<organism evidence="7 8">
    <name type="scientific">Ectocarpus siliculosus</name>
    <name type="common">Brown alga</name>
    <name type="synonym">Conferva siliculosa</name>
    <dbReference type="NCBI Taxonomy" id="2880"/>
    <lineage>
        <taxon>Eukaryota</taxon>
        <taxon>Sar</taxon>
        <taxon>Stramenopiles</taxon>
        <taxon>Ochrophyta</taxon>
        <taxon>PX clade</taxon>
        <taxon>Phaeophyceae</taxon>
        <taxon>Ectocarpales</taxon>
        <taxon>Ectocarpaceae</taxon>
        <taxon>Ectocarpus</taxon>
    </lineage>
</organism>
<dbReference type="OrthoDB" id="10253553at2759"/>
<evidence type="ECO:0000256" key="3">
    <source>
        <dbReference type="ARBA" id="ARBA00023015"/>
    </source>
</evidence>
<comment type="subcellular location">
    <subcellularLocation>
        <location evidence="1 6">Nucleus</location>
    </subcellularLocation>
</comment>
<evidence type="ECO:0000256" key="4">
    <source>
        <dbReference type="ARBA" id="ARBA00023163"/>
    </source>
</evidence>
<dbReference type="InterPro" id="IPR009244">
    <property type="entry name" value="Mediatior_Med7"/>
</dbReference>
<dbReference type="InterPro" id="IPR037212">
    <property type="entry name" value="Med7/Med21-like"/>
</dbReference>
<evidence type="ECO:0000256" key="1">
    <source>
        <dbReference type="ARBA" id="ARBA00004123"/>
    </source>
</evidence>
<dbReference type="Pfam" id="PF05983">
    <property type="entry name" value="Med7"/>
    <property type="match status" value="1"/>
</dbReference>
<reference evidence="7 8" key="1">
    <citation type="journal article" date="2010" name="Nature">
        <title>The Ectocarpus genome and the independent evolution of multicellularity in brown algae.</title>
        <authorList>
            <person name="Cock J.M."/>
            <person name="Sterck L."/>
            <person name="Rouze P."/>
            <person name="Scornet D."/>
            <person name="Allen A.E."/>
            <person name="Amoutzias G."/>
            <person name="Anthouard V."/>
            <person name="Artiguenave F."/>
            <person name="Aury J.M."/>
            <person name="Badger J.H."/>
            <person name="Beszteri B."/>
            <person name="Billiau K."/>
            <person name="Bonnet E."/>
            <person name="Bothwell J.H."/>
            <person name="Bowler C."/>
            <person name="Boyen C."/>
            <person name="Brownlee C."/>
            <person name="Carrano C.J."/>
            <person name="Charrier B."/>
            <person name="Cho G.Y."/>
            <person name="Coelho S.M."/>
            <person name="Collen J."/>
            <person name="Corre E."/>
            <person name="Da Silva C."/>
            <person name="Delage L."/>
            <person name="Delaroque N."/>
            <person name="Dittami S.M."/>
            <person name="Doulbeau S."/>
            <person name="Elias M."/>
            <person name="Farnham G."/>
            <person name="Gachon C.M."/>
            <person name="Gschloessl B."/>
            <person name="Heesch S."/>
            <person name="Jabbari K."/>
            <person name="Jubin C."/>
            <person name="Kawai H."/>
            <person name="Kimura K."/>
            <person name="Kloareg B."/>
            <person name="Kupper F.C."/>
            <person name="Lang D."/>
            <person name="Le Bail A."/>
            <person name="Leblanc C."/>
            <person name="Lerouge P."/>
            <person name="Lohr M."/>
            <person name="Lopez P.J."/>
            <person name="Martens C."/>
            <person name="Maumus F."/>
            <person name="Michel G."/>
            <person name="Miranda-Saavedra D."/>
            <person name="Morales J."/>
            <person name="Moreau H."/>
            <person name="Motomura T."/>
            <person name="Nagasato C."/>
            <person name="Napoli C.A."/>
            <person name="Nelson D.R."/>
            <person name="Nyvall-Collen P."/>
            <person name="Peters A.F."/>
            <person name="Pommier C."/>
            <person name="Potin P."/>
            <person name="Poulain J."/>
            <person name="Quesneville H."/>
            <person name="Read B."/>
            <person name="Rensing S.A."/>
            <person name="Ritter A."/>
            <person name="Rousvoal S."/>
            <person name="Samanta M."/>
            <person name="Samson G."/>
            <person name="Schroeder D.C."/>
            <person name="Segurens B."/>
            <person name="Strittmatter M."/>
            <person name="Tonon T."/>
            <person name="Tregear J.W."/>
            <person name="Valentin K."/>
            <person name="von Dassow P."/>
            <person name="Yamagishi T."/>
            <person name="Van de Peer Y."/>
            <person name="Wincker P."/>
        </authorList>
    </citation>
    <scope>NUCLEOTIDE SEQUENCE [LARGE SCALE GENOMIC DNA]</scope>
    <source>
        <strain evidence="8">Ec32 / CCAP1310/4</strain>
    </source>
</reference>
<dbReference type="STRING" id="2880.D8LAU4"/>
<comment type="subunit">
    <text evidence="6">Component of the Mediator complex.</text>
</comment>
<dbReference type="GO" id="GO:0006357">
    <property type="term" value="P:regulation of transcription by RNA polymerase II"/>
    <property type="evidence" value="ECO:0007669"/>
    <property type="project" value="InterPro"/>
</dbReference>
<dbReference type="AlphaFoldDB" id="D8LAU4"/>
<evidence type="ECO:0000313" key="7">
    <source>
        <dbReference type="EMBL" id="CBN76453.1"/>
    </source>
</evidence>
<dbReference type="eggNOG" id="KOG0570">
    <property type="taxonomic scope" value="Eukaryota"/>
</dbReference>
<dbReference type="InParanoid" id="D8LAU4"/>
<sequence length="203" mass="21429">MFGMPYSSEPVEQELLPPEKIVVPASGQAIDFRAELKGLLNSIMANYGQFMEMLVSSPARAHEKLSDVETLFVNFHSLLNRYRAHQARHIVLERLRSQAKENDAVMSALEAAMHQCTSAQEGAFSCLGLQENGASGVAEGEGERARQGRVEMDVDETIGGAATTAVGEGGVAGEGVAASEFGKAGKGKLGAVLAPAVESGNPR</sequence>
<comment type="function">
    <text evidence="6">Component of the Mediator complex, a coactivator involved in the regulated transcription of nearly all RNA polymerase II-dependent genes. Mediator functions as a bridge to convey information from gene-specific regulatory proteins to the basal RNA polymerase II transcription machinery.</text>
</comment>
<evidence type="ECO:0000256" key="5">
    <source>
        <dbReference type="ARBA" id="ARBA00023242"/>
    </source>
</evidence>
<keyword evidence="8" id="KW-1185">Reference proteome</keyword>
<keyword evidence="4 6" id="KW-0804">Transcription</keyword>
<evidence type="ECO:0000256" key="2">
    <source>
        <dbReference type="ARBA" id="ARBA00009994"/>
    </source>
</evidence>
<dbReference type="SUPFAM" id="SSF140718">
    <property type="entry name" value="Mediator hinge subcomplex-like"/>
    <property type="match status" value="1"/>
</dbReference>
<dbReference type="EMBL" id="FN647682">
    <property type="protein sequence ID" value="CBN76453.1"/>
    <property type="molecule type" value="Genomic_DNA"/>
</dbReference>